<dbReference type="SUPFAM" id="SSF110849">
    <property type="entry name" value="ParB/Sulfiredoxin"/>
    <property type="match status" value="1"/>
</dbReference>
<evidence type="ECO:0000313" key="1">
    <source>
        <dbReference type="EMBL" id="OGH94285.1"/>
    </source>
</evidence>
<gene>
    <name evidence="1" type="ORF">A2538_01845</name>
</gene>
<proteinExistence type="predicted"/>
<protein>
    <submittedName>
        <fullName evidence="1">Uncharacterized protein</fullName>
    </submittedName>
</protein>
<dbReference type="Proteomes" id="UP000178254">
    <property type="component" value="Unassembled WGS sequence"/>
</dbReference>
<dbReference type="EMBL" id="MFRE01000010">
    <property type="protein sequence ID" value="OGH94285.1"/>
    <property type="molecule type" value="Genomic_DNA"/>
</dbReference>
<name>A0A1F6PDP4_9BACT</name>
<evidence type="ECO:0000313" key="2">
    <source>
        <dbReference type="Proteomes" id="UP000178254"/>
    </source>
</evidence>
<organism evidence="1 2">
    <name type="scientific">Candidatus Magasanikbacteria bacterium RIFOXYD2_FULL_41_14</name>
    <dbReference type="NCBI Taxonomy" id="1798709"/>
    <lineage>
        <taxon>Bacteria</taxon>
        <taxon>Candidatus Magasanikiibacteriota</taxon>
    </lineage>
</organism>
<comment type="caution">
    <text evidence="1">The sequence shown here is derived from an EMBL/GenBank/DDBJ whole genome shotgun (WGS) entry which is preliminary data.</text>
</comment>
<dbReference type="AlphaFoldDB" id="A0A1F6PDP4"/>
<sequence length="152" mass="18174">MVFSGIVLLYYIMFMTAKKYDWQSVGFDFGNWDEAKIWVLDLPEQEMDIKELLWHFDAPWWSNDSDERWTITPWDVINETEDCKKEQKNMLEADLSYPIDILENHNKFLILDGIHRLTKAYKLGYTKIKVHIIPRESLSKIITDEPIELPDF</sequence>
<dbReference type="STRING" id="1798709.A2538_01845"/>
<accession>A0A1F6PDP4</accession>
<reference evidence="1 2" key="1">
    <citation type="journal article" date="2016" name="Nat. Commun.">
        <title>Thousands of microbial genomes shed light on interconnected biogeochemical processes in an aquifer system.</title>
        <authorList>
            <person name="Anantharaman K."/>
            <person name="Brown C.T."/>
            <person name="Hug L.A."/>
            <person name="Sharon I."/>
            <person name="Castelle C.J."/>
            <person name="Probst A.J."/>
            <person name="Thomas B.C."/>
            <person name="Singh A."/>
            <person name="Wilkins M.J."/>
            <person name="Karaoz U."/>
            <person name="Brodie E.L."/>
            <person name="Williams K.H."/>
            <person name="Hubbard S.S."/>
            <person name="Banfield J.F."/>
        </authorList>
    </citation>
    <scope>NUCLEOTIDE SEQUENCE [LARGE SCALE GENOMIC DNA]</scope>
</reference>
<dbReference type="InterPro" id="IPR036086">
    <property type="entry name" value="ParB/Sulfiredoxin_sf"/>
</dbReference>